<dbReference type="InterPro" id="IPR006342">
    <property type="entry name" value="FkbM_mtfrase"/>
</dbReference>
<dbReference type="InterPro" id="IPR035996">
    <property type="entry name" value="4pyrrol_Methylase_sf"/>
</dbReference>
<comment type="pathway">
    <text evidence="1">Cofactor biosynthesis; adenosylcobalamin biosynthesis.</text>
</comment>
<dbReference type="Gene3D" id="3.30.950.10">
    <property type="entry name" value="Methyltransferase, Cobalt-precorrin-4 Transmethylase, Domain 2"/>
    <property type="match status" value="1"/>
</dbReference>
<evidence type="ECO:0000256" key="1">
    <source>
        <dbReference type="ARBA" id="ARBA00004953"/>
    </source>
</evidence>
<evidence type="ECO:0000313" key="8">
    <source>
        <dbReference type="Proteomes" id="UP001210678"/>
    </source>
</evidence>
<protein>
    <submittedName>
        <fullName evidence="7">Precorrin-6y C5,15-methyltransferase (Decarboxylating) subunit CbiE</fullName>
    </submittedName>
</protein>
<evidence type="ECO:0000256" key="3">
    <source>
        <dbReference type="ARBA" id="ARBA00022603"/>
    </source>
</evidence>
<dbReference type="Proteomes" id="UP001210678">
    <property type="component" value="Unassembled WGS sequence"/>
</dbReference>
<dbReference type="CDD" id="cd02440">
    <property type="entry name" value="AdoMet_MTases"/>
    <property type="match status" value="1"/>
</dbReference>
<dbReference type="EMBL" id="JAQLOI010000003">
    <property type="protein sequence ID" value="MDB1125136.1"/>
    <property type="molecule type" value="Genomic_DNA"/>
</dbReference>
<dbReference type="Pfam" id="PF01135">
    <property type="entry name" value="PCMT"/>
    <property type="match status" value="1"/>
</dbReference>
<comment type="caution">
    <text evidence="7">The sequence shown here is derived from an EMBL/GenBank/DDBJ whole genome shotgun (WGS) entry which is preliminary data.</text>
</comment>
<dbReference type="InterPro" id="IPR000878">
    <property type="entry name" value="4pyrrol_Mease"/>
</dbReference>
<dbReference type="Pfam" id="PF00590">
    <property type="entry name" value="TP_methylase"/>
    <property type="match status" value="1"/>
</dbReference>
<sequence length="409" mass="44963">MVRITVVGVPEDGCLSLTSRAVNAVSKARVVAGHPRHLEWFPQFKGTFLDMTTGFAQWMSQVIDESEEGDVVVLASGDPLFFGIGTTLLKKMPAEELNFIATLSSAQLAFSRLGLPWNEARFLSCHGRSLQGLTSQMQQGDLYAFLTDYKNTPQVLAQHLSAFSETNWTLAVCEQLGGPGESIRRYSVDELAAENSEFDKLNVVVAQRKSKDLWGGNGQFSSDASFFKRLPQKGLITKQSVRNLVLTTLRVQPDSVVWDIGAGSGSVAIESAKLCWKGRVFAVECNEACFESIQENIYAHGTDNVTLIKAKAPEGLDELSRPDAVFVGGSRGQMDDILLTAWQSLNAGGRLVVSAVTIDTVSEVYQWAKQNQIHLDTQVINISQTQPLAHYQRYQAENPIHLFSMIKTA</sequence>
<dbReference type="InterPro" id="IPR014777">
    <property type="entry name" value="4pyrrole_Mease_sub1"/>
</dbReference>
<organism evidence="7 8">
    <name type="scientific">Vibrio algarum</name>
    <dbReference type="NCBI Taxonomy" id="3020714"/>
    <lineage>
        <taxon>Bacteria</taxon>
        <taxon>Pseudomonadati</taxon>
        <taxon>Pseudomonadota</taxon>
        <taxon>Gammaproteobacteria</taxon>
        <taxon>Vibrionales</taxon>
        <taxon>Vibrionaceae</taxon>
        <taxon>Vibrio</taxon>
    </lineage>
</organism>
<evidence type="ECO:0000313" key="7">
    <source>
        <dbReference type="EMBL" id="MDB1125136.1"/>
    </source>
</evidence>
<evidence type="ECO:0000256" key="4">
    <source>
        <dbReference type="ARBA" id="ARBA00022679"/>
    </source>
</evidence>
<dbReference type="Gene3D" id="3.40.50.150">
    <property type="entry name" value="Vaccinia Virus protein VP39"/>
    <property type="match status" value="1"/>
</dbReference>
<keyword evidence="8" id="KW-1185">Reference proteome</keyword>
<evidence type="ECO:0000256" key="2">
    <source>
        <dbReference type="ARBA" id="ARBA00022573"/>
    </source>
</evidence>
<dbReference type="RefSeq" id="WP_272138565.1">
    <property type="nucleotide sequence ID" value="NZ_JAQLOI010000003.1"/>
</dbReference>
<name>A0ABT4YVF1_9VIBR</name>
<dbReference type="PIRSF" id="PIRSF036428">
    <property type="entry name" value="CobL"/>
    <property type="match status" value="1"/>
</dbReference>
<dbReference type="NCBIfam" id="TIGR02467">
    <property type="entry name" value="CbiE"/>
    <property type="match status" value="1"/>
</dbReference>
<dbReference type="InterPro" id="IPR006365">
    <property type="entry name" value="Cbl_synth_CobL"/>
</dbReference>
<dbReference type="CDD" id="cd11644">
    <property type="entry name" value="Precorrin-6Y-MT"/>
    <property type="match status" value="1"/>
</dbReference>
<dbReference type="Gene3D" id="3.40.1010.10">
    <property type="entry name" value="Cobalt-precorrin-4 Transmethylase, Domain 1"/>
    <property type="match status" value="1"/>
</dbReference>
<dbReference type="InterPro" id="IPR014776">
    <property type="entry name" value="4pyrrole_Mease_sub2"/>
</dbReference>
<keyword evidence="2" id="KW-0169">Cobalamin biosynthesis</keyword>
<dbReference type="NCBIfam" id="TIGR01444">
    <property type="entry name" value="fkbM_fam"/>
    <property type="match status" value="1"/>
</dbReference>
<dbReference type="InterPro" id="IPR014008">
    <property type="entry name" value="Cbl_synth_MTase_CbiT"/>
</dbReference>
<dbReference type="PANTHER" id="PTHR43182:SF1">
    <property type="entry name" value="COBALT-PRECORRIN-7 C(5)-METHYLTRANSFERASE"/>
    <property type="match status" value="1"/>
</dbReference>
<dbReference type="InterPro" id="IPR012818">
    <property type="entry name" value="CbiE"/>
</dbReference>
<dbReference type="InterPro" id="IPR029063">
    <property type="entry name" value="SAM-dependent_MTases_sf"/>
</dbReference>
<dbReference type="NCBIfam" id="TIGR02469">
    <property type="entry name" value="CbiT"/>
    <property type="match status" value="1"/>
</dbReference>
<reference evidence="7 8" key="1">
    <citation type="submission" date="2023-01" db="EMBL/GenBank/DDBJ databases">
        <title>Vibrio sp. KJ40-1 sp.nov, isolated from marine algae.</title>
        <authorList>
            <person name="Butt M."/>
            <person name="Kim J.M.J."/>
            <person name="Jeon C.O.C."/>
        </authorList>
    </citation>
    <scope>NUCLEOTIDE SEQUENCE [LARGE SCALE GENOMIC DNA]</scope>
    <source>
        <strain evidence="7 8">KJ40-1</strain>
    </source>
</reference>
<dbReference type="SUPFAM" id="SSF53790">
    <property type="entry name" value="Tetrapyrrole methylase"/>
    <property type="match status" value="1"/>
</dbReference>
<evidence type="ECO:0000259" key="6">
    <source>
        <dbReference type="Pfam" id="PF00590"/>
    </source>
</evidence>
<keyword evidence="5" id="KW-0949">S-adenosyl-L-methionine</keyword>
<gene>
    <name evidence="7" type="primary">cbiE</name>
    <name evidence="7" type="ORF">PGX00_16405</name>
</gene>
<keyword evidence="4" id="KW-0808">Transferase</keyword>
<feature type="domain" description="Tetrapyrrole methylase" evidence="6">
    <location>
        <begin position="3"/>
        <end position="191"/>
    </location>
</feature>
<proteinExistence type="predicted"/>
<dbReference type="InterPro" id="IPR050714">
    <property type="entry name" value="Cobalamin_biosynth_MTase"/>
</dbReference>
<keyword evidence="3" id="KW-0489">Methyltransferase</keyword>
<dbReference type="PANTHER" id="PTHR43182">
    <property type="entry name" value="COBALT-PRECORRIN-6B C(15)-METHYLTRANSFERASE (DECARBOXYLATING)"/>
    <property type="match status" value="1"/>
</dbReference>
<accession>A0ABT4YVF1</accession>
<evidence type="ECO:0000256" key="5">
    <source>
        <dbReference type="ARBA" id="ARBA00022691"/>
    </source>
</evidence>
<dbReference type="SUPFAM" id="SSF53335">
    <property type="entry name" value="S-adenosyl-L-methionine-dependent methyltransferases"/>
    <property type="match status" value="1"/>
</dbReference>